<dbReference type="InterPro" id="IPR044298">
    <property type="entry name" value="MIG/MutY"/>
</dbReference>
<evidence type="ECO:0000256" key="6">
    <source>
        <dbReference type="ARBA" id="ARBA00022485"/>
    </source>
</evidence>
<dbReference type="InterPro" id="IPR015797">
    <property type="entry name" value="NUDIX_hydrolase-like_dom_sf"/>
</dbReference>
<dbReference type="AlphaFoldDB" id="A0A1Q2D3W0"/>
<dbReference type="PANTHER" id="PTHR42944:SF1">
    <property type="entry name" value="ADENINE DNA GLYCOSYLASE"/>
    <property type="match status" value="1"/>
</dbReference>
<comment type="catalytic activity">
    <reaction evidence="1 14">
        <text>Hydrolyzes free adenine bases from 7,8-dihydro-8-oxoguanine:adenine mismatched double-stranded DNA, leaving an apurinic site.</text>
        <dbReference type="EC" id="3.2.2.31"/>
    </reaction>
</comment>
<keyword evidence="13 14" id="KW-0326">Glycosidase</keyword>
<dbReference type="PROSITE" id="PS00764">
    <property type="entry name" value="ENDONUCLEASE_III_1"/>
    <property type="match status" value="1"/>
</dbReference>
<dbReference type="Pfam" id="PF14815">
    <property type="entry name" value="NUDIX_4"/>
    <property type="match status" value="1"/>
</dbReference>
<comment type="similarity">
    <text evidence="3 14">Belongs to the Nth/MutY family.</text>
</comment>
<evidence type="ECO:0000256" key="12">
    <source>
        <dbReference type="ARBA" id="ARBA00023204"/>
    </source>
</evidence>
<reference evidence="15 16" key="1">
    <citation type="journal article" date="2010" name="Int. J. Syst. Evol. Microbiol.">
        <title>Vagococcus penaei sp. nov., isolated from spoilage microbiota of cooked shrimp (Penaeus vannamei).</title>
        <authorList>
            <person name="Jaffres E."/>
            <person name="Prevost H."/>
            <person name="Rossero A."/>
            <person name="Joffraud J.J."/>
            <person name="Dousset X."/>
        </authorList>
    </citation>
    <scope>NUCLEOTIDE SEQUENCE [LARGE SCALE GENOMIC DNA]</scope>
    <source>
        <strain evidence="15 16">CD276</strain>
    </source>
</reference>
<dbReference type="InterPro" id="IPR023170">
    <property type="entry name" value="HhH_base_excis_C"/>
</dbReference>
<gene>
    <name evidence="15" type="ORF">BW732_01790</name>
</gene>
<organism evidence="15 16">
    <name type="scientific">Vagococcus penaei</name>
    <dbReference type="NCBI Taxonomy" id="633807"/>
    <lineage>
        <taxon>Bacteria</taxon>
        <taxon>Bacillati</taxon>
        <taxon>Bacillota</taxon>
        <taxon>Bacilli</taxon>
        <taxon>Lactobacillales</taxon>
        <taxon>Enterococcaceae</taxon>
        <taxon>Vagococcus</taxon>
    </lineage>
</organism>
<dbReference type="RefSeq" id="WP_077275177.1">
    <property type="nucleotide sequence ID" value="NZ_CP019609.1"/>
</dbReference>
<proteinExistence type="inferred from homology"/>
<dbReference type="OrthoDB" id="9802365at2"/>
<comment type="cofactor">
    <cofactor evidence="14">
        <name>[4Fe-4S] cluster</name>
        <dbReference type="ChEBI" id="CHEBI:49883"/>
    </cofactor>
    <text evidence="14">Binds 1 [4Fe-4S] cluster.</text>
</comment>
<protein>
    <recommendedName>
        <fullName evidence="5 14">Adenine DNA glycosylase</fullName>
        <ecNumber evidence="4 14">3.2.2.31</ecNumber>
    </recommendedName>
</protein>
<evidence type="ECO:0000256" key="4">
    <source>
        <dbReference type="ARBA" id="ARBA00012045"/>
    </source>
</evidence>
<dbReference type="Gene3D" id="3.90.79.10">
    <property type="entry name" value="Nucleoside Triphosphate Pyrophosphohydrolase"/>
    <property type="match status" value="1"/>
</dbReference>
<evidence type="ECO:0000256" key="3">
    <source>
        <dbReference type="ARBA" id="ARBA00008343"/>
    </source>
</evidence>
<evidence type="ECO:0000256" key="14">
    <source>
        <dbReference type="RuleBase" id="RU365096"/>
    </source>
</evidence>
<keyword evidence="10 14" id="KW-0408">Iron</keyword>
<dbReference type="Gene3D" id="1.10.340.30">
    <property type="entry name" value="Hypothetical protein, domain 2"/>
    <property type="match status" value="1"/>
</dbReference>
<dbReference type="GO" id="GO:0051539">
    <property type="term" value="F:4 iron, 4 sulfur cluster binding"/>
    <property type="evidence" value="ECO:0007669"/>
    <property type="project" value="UniProtKB-UniRule"/>
</dbReference>
<evidence type="ECO:0000256" key="2">
    <source>
        <dbReference type="ARBA" id="ARBA00002933"/>
    </source>
</evidence>
<dbReference type="InterPro" id="IPR004035">
    <property type="entry name" value="Endouclease-III_FeS-bd_BS"/>
</dbReference>
<evidence type="ECO:0000256" key="1">
    <source>
        <dbReference type="ARBA" id="ARBA00000843"/>
    </source>
</evidence>
<comment type="function">
    <text evidence="2">Adenine glycosylase active on G-A mispairs. MutY also corrects error-prone DNA synthesis past GO lesions which are due to the oxidatively damaged form of guanine: 7,8-dihydro-8-oxoguanine (8-oxo-dGTP).</text>
</comment>
<keyword evidence="9" id="KW-0378">Hydrolase</keyword>
<dbReference type="InterPro" id="IPR011257">
    <property type="entry name" value="DNA_glycosylase"/>
</dbReference>
<keyword evidence="16" id="KW-1185">Reference proteome</keyword>
<dbReference type="Proteomes" id="UP000188246">
    <property type="component" value="Chromosome"/>
</dbReference>
<evidence type="ECO:0000256" key="8">
    <source>
        <dbReference type="ARBA" id="ARBA00022763"/>
    </source>
</evidence>
<keyword evidence="7" id="KW-0479">Metal-binding</keyword>
<dbReference type="EMBL" id="CP019609">
    <property type="protein sequence ID" value="AQP53080.1"/>
    <property type="molecule type" value="Genomic_DNA"/>
</dbReference>
<dbReference type="FunFam" id="1.10.340.30:FF:000002">
    <property type="entry name" value="Adenine DNA glycosylase"/>
    <property type="match status" value="1"/>
</dbReference>
<evidence type="ECO:0000313" key="16">
    <source>
        <dbReference type="Proteomes" id="UP000188246"/>
    </source>
</evidence>
<dbReference type="GO" id="GO:0006298">
    <property type="term" value="P:mismatch repair"/>
    <property type="evidence" value="ECO:0007669"/>
    <property type="project" value="TreeGrafter"/>
</dbReference>
<evidence type="ECO:0000256" key="11">
    <source>
        <dbReference type="ARBA" id="ARBA00023014"/>
    </source>
</evidence>
<dbReference type="SMART" id="SM00525">
    <property type="entry name" value="FES"/>
    <property type="match status" value="1"/>
</dbReference>
<keyword evidence="6" id="KW-0004">4Fe-4S</keyword>
<dbReference type="EC" id="3.2.2.31" evidence="4 14"/>
<dbReference type="GO" id="GO:0046872">
    <property type="term" value="F:metal ion binding"/>
    <property type="evidence" value="ECO:0007669"/>
    <property type="project" value="UniProtKB-UniRule"/>
</dbReference>
<dbReference type="Pfam" id="PF00730">
    <property type="entry name" value="HhH-GPD"/>
    <property type="match status" value="1"/>
</dbReference>
<evidence type="ECO:0000313" key="15">
    <source>
        <dbReference type="EMBL" id="AQP53080.1"/>
    </source>
</evidence>
<dbReference type="GO" id="GO:0032357">
    <property type="term" value="F:oxidized purine DNA binding"/>
    <property type="evidence" value="ECO:0007669"/>
    <property type="project" value="TreeGrafter"/>
</dbReference>
<evidence type="ECO:0000256" key="9">
    <source>
        <dbReference type="ARBA" id="ARBA00022801"/>
    </source>
</evidence>
<dbReference type="SUPFAM" id="SSF48150">
    <property type="entry name" value="DNA-glycosylase"/>
    <property type="match status" value="1"/>
</dbReference>
<dbReference type="GO" id="GO:0006284">
    <property type="term" value="P:base-excision repair"/>
    <property type="evidence" value="ECO:0007669"/>
    <property type="project" value="UniProtKB-UniRule"/>
</dbReference>
<keyword evidence="8 14" id="KW-0227">DNA damage</keyword>
<keyword evidence="12" id="KW-0234">DNA repair</keyword>
<name>A0A1Q2D3W0_9ENTE</name>
<dbReference type="NCBIfam" id="TIGR01084">
    <property type="entry name" value="mutY"/>
    <property type="match status" value="1"/>
</dbReference>
<dbReference type="CDD" id="cd00056">
    <property type="entry name" value="ENDO3c"/>
    <property type="match status" value="1"/>
</dbReference>
<evidence type="ECO:0000256" key="13">
    <source>
        <dbReference type="ARBA" id="ARBA00023295"/>
    </source>
</evidence>
<dbReference type="InterPro" id="IPR003265">
    <property type="entry name" value="HhH-GPD_domain"/>
</dbReference>
<dbReference type="GO" id="GO:0000701">
    <property type="term" value="F:purine-specific mismatch base pair DNA N-glycosylase activity"/>
    <property type="evidence" value="ECO:0007669"/>
    <property type="project" value="UniProtKB-EC"/>
</dbReference>
<dbReference type="SMART" id="SM00478">
    <property type="entry name" value="ENDO3c"/>
    <property type="match status" value="1"/>
</dbReference>
<keyword evidence="11" id="KW-0411">Iron-sulfur</keyword>
<evidence type="ECO:0000256" key="10">
    <source>
        <dbReference type="ARBA" id="ARBA00023004"/>
    </source>
</evidence>
<dbReference type="InterPro" id="IPR029119">
    <property type="entry name" value="MutY_C"/>
</dbReference>
<dbReference type="GO" id="GO:0034039">
    <property type="term" value="F:8-oxo-7,8-dihydroguanine DNA N-glycosylase activity"/>
    <property type="evidence" value="ECO:0007669"/>
    <property type="project" value="TreeGrafter"/>
</dbReference>
<dbReference type="InterPro" id="IPR005760">
    <property type="entry name" value="A/G_AdeGlyc_MutY"/>
</dbReference>
<evidence type="ECO:0000256" key="7">
    <source>
        <dbReference type="ARBA" id="ARBA00022723"/>
    </source>
</evidence>
<dbReference type="PANTHER" id="PTHR42944">
    <property type="entry name" value="ADENINE DNA GLYCOSYLASE"/>
    <property type="match status" value="1"/>
</dbReference>
<dbReference type="SUPFAM" id="SSF55811">
    <property type="entry name" value="Nudix"/>
    <property type="match status" value="1"/>
</dbReference>
<sequence>MSKENKDKVTWSDAKIAAFQDHLLTWYHAEKRVLPWRENTDPYRVWVSEIMLQQTQVVTVIPYFERFMDWFPTITDLANAEEDRLLKAWEGLGYYSRVRNMQKAAQMIVAEHGGQMPTDITSILALKGIGPYTGGAIASIAFNQPEPAIDGNVMRVYSRLFCIEDDIAQVKSRRVFDDVVRQTISQNEPGDFNQALMDLGSDICNPTKPKCETCPIKAFCEARQRGIETTLPVKTKKAKAVPSYHVGLALKNSEGAYLFVQRPADGLLANFWTFPMLEVPKETYQVIEKSRQSYEKEQAVVSFPSQENLFDALAAEEMSDLETLTPLNQLLITHYPQAIWQTQPVGAITHLFSHRKWHILVAYGVLSKERVLQEFPNGIWVTPEDFKNYAFPKPQDKMWEIIVKKGYY</sequence>
<dbReference type="CDD" id="cd03431">
    <property type="entry name" value="NUDIX_DNA_Glycosylase_C-MutY"/>
    <property type="match status" value="1"/>
</dbReference>
<accession>A0A1Q2D3W0</accession>
<dbReference type="STRING" id="633807.BW732_01790"/>
<evidence type="ECO:0000256" key="5">
    <source>
        <dbReference type="ARBA" id="ARBA00022023"/>
    </source>
</evidence>
<dbReference type="InterPro" id="IPR003651">
    <property type="entry name" value="Endonuclease3_FeS-loop_motif"/>
</dbReference>
<dbReference type="KEGG" id="vpi:BW732_01790"/>
<dbReference type="Gene3D" id="1.10.1670.10">
    <property type="entry name" value="Helix-hairpin-Helix base-excision DNA repair enzymes (C-terminal)"/>
    <property type="match status" value="1"/>
</dbReference>
<dbReference type="GO" id="GO:0035485">
    <property type="term" value="F:adenine/guanine mispair binding"/>
    <property type="evidence" value="ECO:0007669"/>
    <property type="project" value="TreeGrafter"/>
</dbReference>